<reference evidence="1 2" key="1">
    <citation type="journal article" date="2021" name="BMC Genomics">
        <title>Datura genome reveals duplications of psychoactive alkaloid biosynthetic genes and high mutation rate following tissue culture.</title>
        <authorList>
            <person name="Rajewski A."/>
            <person name="Carter-House D."/>
            <person name="Stajich J."/>
            <person name="Litt A."/>
        </authorList>
    </citation>
    <scope>NUCLEOTIDE SEQUENCE [LARGE SCALE GENOMIC DNA]</scope>
    <source>
        <strain evidence="1">AR-01</strain>
    </source>
</reference>
<sequence>HLKEAKVKRSCYCLAPASSGLAPAKRKSNAVAPANQVLITSETRNEGQVTHFTDGR</sequence>
<evidence type="ECO:0000313" key="2">
    <source>
        <dbReference type="Proteomes" id="UP000823775"/>
    </source>
</evidence>
<feature type="non-terminal residue" evidence="1">
    <location>
        <position position="1"/>
    </location>
</feature>
<feature type="non-terminal residue" evidence="1">
    <location>
        <position position="56"/>
    </location>
</feature>
<gene>
    <name evidence="1" type="ORF">HAX54_002096</name>
</gene>
<evidence type="ECO:0000313" key="1">
    <source>
        <dbReference type="EMBL" id="MCE3215367.1"/>
    </source>
</evidence>
<comment type="caution">
    <text evidence="1">The sequence shown here is derived from an EMBL/GenBank/DDBJ whole genome shotgun (WGS) entry which is preliminary data.</text>
</comment>
<accession>A0ABS8WR19</accession>
<dbReference type="EMBL" id="JACEIK010010929">
    <property type="protein sequence ID" value="MCE3215367.1"/>
    <property type="molecule type" value="Genomic_DNA"/>
</dbReference>
<dbReference type="Proteomes" id="UP000823775">
    <property type="component" value="Unassembled WGS sequence"/>
</dbReference>
<name>A0ABS8WR19_DATST</name>
<protein>
    <submittedName>
        <fullName evidence="1">Uncharacterized protein</fullName>
    </submittedName>
</protein>
<proteinExistence type="predicted"/>
<organism evidence="1 2">
    <name type="scientific">Datura stramonium</name>
    <name type="common">Jimsonweed</name>
    <name type="synonym">Common thornapple</name>
    <dbReference type="NCBI Taxonomy" id="4076"/>
    <lineage>
        <taxon>Eukaryota</taxon>
        <taxon>Viridiplantae</taxon>
        <taxon>Streptophyta</taxon>
        <taxon>Embryophyta</taxon>
        <taxon>Tracheophyta</taxon>
        <taxon>Spermatophyta</taxon>
        <taxon>Magnoliopsida</taxon>
        <taxon>eudicotyledons</taxon>
        <taxon>Gunneridae</taxon>
        <taxon>Pentapetalae</taxon>
        <taxon>asterids</taxon>
        <taxon>lamiids</taxon>
        <taxon>Solanales</taxon>
        <taxon>Solanaceae</taxon>
        <taxon>Solanoideae</taxon>
        <taxon>Datureae</taxon>
        <taxon>Datura</taxon>
    </lineage>
</organism>
<keyword evidence="2" id="KW-1185">Reference proteome</keyword>